<dbReference type="InterPro" id="IPR001709">
    <property type="entry name" value="Flavoprot_Pyr_Nucl_cyt_Rdtase"/>
</dbReference>
<dbReference type="InterPro" id="IPR050415">
    <property type="entry name" value="MRET"/>
</dbReference>
<dbReference type="PRINTS" id="PR00371">
    <property type="entry name" value="FPNCR"/>
</dbReference>
<accession>A0AA37WDY9</accession>
<dbReference type="PROSITE" id="PS51384">
    <property type="entry name" value="FAD_FR"/>
    <property type="match status" value="1"/>
</dbReference>
<comment type="cofactor">
    <cofactor evidence="1">
        <name>FAD</name>
        <dbReference type="ChEBI" id="CHEBI:57692"/>
    </cofactor>
    <text evidence="1">Binds 1 FAD per subunit.</text>
</comment>
<proteinExistence type="predicted"/>
<evidence type="ECO:0000259" key="2">
    <source>
        <dbReference type="PROSITE" id="PS51384"/>
    </source>
</evidence>
<dbReference type="Pfam" id="PF00970">
    <property type="entry name" value="FAD_binding_6"/>
    <property type="match status" value="1"/>
</dbReference>
<feature type="domain" description="FAD-binding FR-type" evidence="2">
    <location>
        <begin position="3"/>
        <end position="108"/>
    </location>
</feature>
<dbReference type="GO" id="GO:0051537">
    <property type="term" value="F:2 iron, 2 sulfur cluster binding"/>
    <property type="evidence" value="ECO:0007669"/>
    <property type="project" value="InterPro"/>
</dbReference>
<dbReference type="SUPFAM" id="SSF63380">
    <property type="entry name" value="Riboflavin synthase domain-like"/>
    <property type="match status" value="1"/>
</dbReference>
<dbReference type="GO" id="GO:0050660">
    <property type="term" value="F:flavin adenine dinucleotide binding"/>
    <property type="evidence" value="ECO:0007669"/>
    <property type="project" value="InterPro"/>
</dbReference>
<dbReference type="InterPro" id="IPR017938">
    <property type="entry name" value="Riboflavin_synthase-like_b-brl"/>
</dbReference>
<organism evidence="3 4">
    <name type="scientific">Portibacter lacus</name>
    <dbReference type="NCBI Taxonomy" id="1099794"/>
    <lineage>
        <taxon>Bacteria</taxon>
        <taxon>Pseudomonadati</taxon>
        <taxon>Bacteroidota</taxon>
        <taxon>Saprospiria</taxon>
        <taxon>Saprospirales</taxon>
        <taxon>Haliscomenobacteraceae</taxon>
        <taxon>Portibacter</taxon>
    </lineage>
</organism>
<dbReference type="GO" id="GO:0006221">
    <property type="term" value="P:pyrimidine nucleotide biosynthetic process"/>
    <property type="evidence" value="ECO:0007669"/>
    <property type="project" value="InterPro"/>
</dbReference>
<dbReference type="InterPro" id="IPR017927">
    <property type="entry name" value="FAD-bd_FR_type"/>
</dbReference>
<dbReference type="GO" id="GO:0016491">
    <property type="term" value="F:oxidoreductase activity"/>
    <property type="evidence" value="ECO:0007669"/>
    <property type="project" value="InterPro"/>
</dbReference>
<dbReference type="PANTHER" id="PTHR47354">
    <property type="entry name" value="NADH OXIDOREDUCTASE HCR"/>
    <property type="match status" value="1"/>
</dbReference>
<dbReference type="EMBL" id="BSOH01000006">
    <property type="protein sequence ID" value="GLR16557.1"/>
    <property type="molecule type" value="Genomic_DNA"/>
</dbReference>
<dbReference type="Gene3D" id="3.40.50.80">
    <property type="entry name" value="Nucleotide-binding domain of ferredoxin-NADP reductase (FNR) module"/>
    <property type="match status" value="1"/>
</dbReference>
<dbReference type="InterPro" id="IPR008333">
    <property type="entry name" value="Cbr1-like_FAD-bd_dom"/>
</dbReference>
<dbReference type="PANTHER" id="PTHR47354:SF5">
    <property type="entry name" value="PROTEIN RFBI"/>
    <property type="match status" value="1"/>
</dbReference>
<dbReference type="InterPro" id="IPR012165">
    <property type="entry name" value="Cyt_c3_hydrogenase_gsu"/>
</dbReference>
<dbReference type="Proteomes" id="UP001156666">
    <property type="component" value="Unassembled WGS sequence"/>
</dbReference>
<dbReference type="Pfam" id="PF00175">
    <property type="entry name" value="NAD_binding_1"/>
    <property type="match status" value="1"/>
</dbReference>
<comment type="caution">
    <text evidence="3">The sequence shown here is derived from an EMBL/GenBank/DDBJ whole genome shotgun (WGS) entry which is preliminary data.</text>
</comment>
<dbReference type="PRINTS" id="PR00410">
    <property type="entry name" value="PHEHYDRXLASE"/>
</dbReference>
<reference evidence="3" key="1">
    <citation type="journal article" date="2014" name="Int. J. Syst. Evol. Microbiol.">
        <title>Complete genome sequence of Corynebacterium casei LMG S-19264T (=DSM 44701T), isolated from a smear-ripened cheese.</title>
        <authorList>
            <consortium name="US DOE Joint Genome Institute (JGI-PGF)"/>
            <person name="Walter F."/>
            <person name="Albersmeier A."/>
            <person name="Kalinowski J."/>
            <person name="Ruckert C."/>
        </authorList>
    </citation>
    <scope>NUCLEOTIDE SEQUENCE</scope>
    <source>
        <strain evidence="3">NBRC 108769</strain>
    </source>
</reference>
<dbReference type="SUPFAM" id="SSF52343">
    <property type="entry name" value="Ferredoxin reductase-like, C-terminal NADP-linked domain"/>
    <property type="match status" value="1"/>
</dbReference>
<dbReference type="PIRSF" id="PIRSF006816">
    <property type="entry name" value="Cyc3_hyd_g"/>
    <property type="match status" value="1"/>
</dbReference>
<dbReference type="InterPro" id="IPR001433">
    <property type="entry name" value="OxRdtase_FAD/NAD-bd"/>
</dbReference>
<reference evidence="3" key="2">
    <citation type="submission" date="2023-01" db="EMBL/GenBank/DDBJ databases">
        <title>Draft genome sequence of Portibacter lacus strain NBRC 108769.</title>
        <authorList>
            <person name="Sun Q."/>
            <person name="Mori K."/>
        </authorList>
    </citation>
    <scope>NUCLEOTIDE SEQUENCE</scope>
    <source>
        <strain evidence="3">NBRC 108769</strain>
    </source>
</reference>
<sequence length="239" mass="28045">MAWKWYDSKVIEIREMTPTVKQFFLEVDEVADFDFFAGQFITLDLPISEKRLKRWRSYSIANHPNGTNIIELCIVHLDDGAGTTYLFNDVVVGSDIRFKGPSGAFYLPEKIDKDLVMICTGTGVAPFRSMINDILVKQKAFQSIHLIFGARYEKDILYREELENIERENQNFTYDITLSRDEKWLGYKGYVHQVYMEKDYSEDTKFYLCGWSQMIDEAVENLLIKKKIDKKNIIYELYG</sequence>
<feature type="binding site" evidence="1">
    <location>
        <begin position="82"/>
        <end position="83"/>
    </location>
    <ligand>
        <name>FAD</name>
        <dbReference type="ChEBI" id="CHEBI:57692"/>
    </ligand>
</feature>
<keyword evidence="4" id="KW-1185">Reference proteome</keyword>
<name>A0AA37WDY9_9BACT</name>
<evidence type="ECO:0000313" key="4">
    <source>
        <dbReference type="Proteomes" id="UP001156666"/>
    </source>
</evidence>
<dbReference type="AlphaFoldDB" id="A0AA37WDY9"/>
<keyword evidence="1" id="KW-0285">Flavoprotein</keyword>
<keyword evidence="1" id="KW-0274">FAD</keyword>
<dbReference type="InterPro" id="IPR039261">
    <property type="entry name" value="FNR_nucleotide-bd"/>
</dbReference>
<dbReference type="Gene3D" id="2.40.30.10">
    <property type="entry name" value="Translation factors"/>
    <property type="match status" value="1"/>
</dbReference>
<protein>
    <recommendedName>
        <fullName evidence="2">FAD-binding FR-type domain-containing protein</fullName>
    </recommendedName>
</protein>
<dbReference type="RefSeq" id="WP_235295297.1">
    <property type="nucleotide sequence ID" value="NZ_BSOH01000006.1"/>
</dbReference>
<evidence type="ECO:0000256" key="1">
    <source>
        <dbReference type="PIRSR" id="PIRSR006816-1"/>
    </source>
</evidence>
<gene>
    <name evidence="3" type="ORF">GCM10007940_11720</name>
</gene>
<evidence type="ECO:0000313" key="3">
    <source>
        <dbReference type="EMBL" id="GLR16557.1"/>
    </source>
</evidence>